<reference evidence="9" key="1">
    <citation type="submission" date="2019-07" db="EMBL/GenBank/DDBJ databases">
        <title>Annotation for the trematode Paragonimus miyazaki's.</title>
        <authorList>
            <person name="Choi Y.-J."/>
        </authorList>
    </citation>
    <scope>NUCLEOTIDE SEQUENCE</scope>
    <source>
        <strain evidence="9">Japan</strain>
    </source>
</reference>
<dbReference type="SUPFAM" id="SSF56784">
    <property type="entry name" value="HAD-like"/>
    <property type="match status" value="1"/>
</dbReference>
<dbReference type="InterPro" id="IPR023298">
    <property type="entry name" value="ATPase_P-typ_TM_dom_sf"/>
</dbReference>
<feature type="domain" description="P-type ATPase C-terminal" evidence="8">
    <location>
        <begin position="450"/>
        <end position="556"/>
    </location>
</feature>
<feature type="non-terminal residue" evidence="9">
    <location>
        <position position="561"/>
    </location>
</feature>
<evidence type="ECO:0000259" key="8">
    <source>
        <dbReference type="Pfam" id="PF16212"/>
    </source>
</evidence>
<dbReference type="GO" id="GO:0046872">
    <property type="term" value="F:metal ion binding"/>
    <property type="evidence" value="ECO:0007669"/>
    <property type="project" value="UniProtKB-KW"/>
</dbReference>
<dbReference type="EMBL" id="JTDE01001278">
    <property type="protein sequence ID" value="KAF7259275.1"/>
    <property type="molecule type" value="Genomic_DNA"/>
</dbReference>
<dbReference type="GO" id="GO:0016887">
    <property type="term" value="F:ATP hydrolysis activity"/>
    <property type="evidence" value="ECO:0007669"/>
    <property type="project" value="InterPro"/>
</dbReference>
<dbReference type="GO" id="GO:0005886">
    <property type="term" value="C:plasma membrane"/>
    <property type="evidence" value="ECO:0007669"/>
    <property type="project" value="TreeGrafter"/>
</dbReference>
<keyword evidence="10" id="KW-1185">Reference proteome</keyword>
<keyword evidence="3" id="KW-0479">Metal-binding</keyword>
<proteinExistence type="predicted"/>
<keyword evidence="5 7" id="KW-1133">Transmembrane helix</keyword>
<dbReference type="Pfam" id="PF13246">
    <property type="entry name" value="Cation_ATPase"/>
    <property type="match status" value="1"/>
</dbReference>
<sequence length="561" mass="62719">ASSPDDKALVEAAALLGLRLVSTQPDLDDNRTRRLLIERRLTEQTTGNLEESVTKLEYLVDAVLEFDSIRKRMTVMVRHPDGTFNIHSKGAESSMLEPEACSGSNSRTRTMAMDITIDFALGGLRTLVFSTRQLTSEEYYRLLSEHRAALCLLGNARSQALKENMFKIESGLEVLGVTGVEDKLQTGVKECLEDLRDAGIQIWVLTGDKEETAVTVSQAAGHFPEGMTLLRITGCSDYEAVAYQIFQHLSGLDARDEQRRLENCRRKQPNFRFDYEPLVVPEKAYGPSVEEVNEVIMTVADMQTEEQSKNKSKDLKKFSWLRRRLMGFVIPHQEGNEILRKPNRRGRSKVGAFGESIGLVIDGNSITHALHPSLRMAFLDLCMSVTTVLCCRMTPLQKASIIELVHAGLMEQGGDAPVTAAIGDGGNDVSMLLQANVGIGVYGKEGREAVRAADYAIPQFQYLRRLILVHGQLSYHRISMTMGLFYHKCVALVTTQITLAFYTGFSANSWYTNNHFILYNLTLTTIPVLVFGIFEHHLTDHQLLHHPRLYRLVSSNSSSCV</sequence>
<dbReference type="InterPro" id="IPR023214">
    <property type="entry name" value="HAD_sf"/>
</dbReference>
<dbReference type="InterPro" id="IPR023299">
    <property type="entry name" value="ATPase_P-typ_cyto_dom_N"/>
</dbReference>
<evidence type="ECO:0000256" key="6">
    <source>
        <dbReference type="ARBA" id="ARBA00023136"/>
    </source>
</evidence>
<dbReference type="GO" id="GO:0045332">
    <property type="term" value="P:phospholipid translocation"/>
    <property type="evidence" value="ECO:0007669"/>
    <property type="project" value="TreeGrafter"/>
</dbReference>
<comment type="caution">
    <text evidence="9">The sequence shown here is derived from an EMBL/GenBank/DDBJ whole genome shotgun (WGS) entry which is preliminary data.</text>
</comment>
<dbReference type="InterPro" id="IPR036412">
    <property type="entry name" value="HAD-like_sf"/>
</dbReference>
<dbReference type="OrthoDB" id="377733at2759"/>
<organism evidence="9 10">
    <name type="scientific">Paragonimus skrjabini miyazakii</name>
    <dbReference type="NCBI Taxonomy" id="59628"/>
    <lineage>
        <taxon>Eukaryota</taxon>
        <taxon>Metazoa</taxon>
        <taxon>Spiralia</taxon>
        <taxon>Lophotrochozoa</taxon>
        <taxon>Platyhelminthes</taxon>
        <taxon>Trematoda</taxon>
        <taxon>Digenea</taxon>
        <taxon>Plagiorchiida</taxon>
        <taxon>Troglotremata</taxon>
        <taxon>Troglotrematidae</taxon>
        <taxon>Paragonimus</taxon>
    </lineage>
</organism>
<dbReference type="NCBIfam" id="TIGR01494">
    <property type="entry name" value="ATPase_P-type"/>
    <property type="match status" value="1"/>
</dbReference>
<dbReference type="Pfam" id="PF16212">
    <property type="entry name" value="PhoLip_ATPase_C"/>
    <property type="match status" value="1"/>
</dbReference>
<dbReference type="SUPFAM" id="SSF81665">
    <property type="entry name" value="Calcium ATPase, transmembrane domain M"/>
    <property type="match status" value="1"/>
</dbReference>
<feature type="transmembrane region" description="Helical" evidence="7">
    <location>
        <begin position="517"/>
        <end position="534"/>
    </location>
</feature>
<evidence type="ECO:0000256" key="3">
    <source>
        <dbReference type="ARBA" id="ARBA00022723"/>
    </source>
</evidence>
<evidence type="ECO:0000256" key="5">
    <source>
        <dbReference type="ARBA" id="ARBA00022989"/>
    </source>
</evidence>
<dbReference type="SUPFAM" id="SSF81660">
    <property type="entry name" value="Metal cation-transporting ATPase, ATP-binding domain N"/>
    <property type="match status" value="1"/>
</dbReference>
<evidence type="ECO:0000256" key="7">
    <source>
        <dbReference type="SAM" id="Phobius"/>
    </source>
</evidence>
<evidence type="ECO:0000313" key="10">
    <source>
        <dbReference type="Proteomes" id="UP000822476"/>
    </source>
</evidence>
<gene>
    <name evidence="9" type="ORF">EG68_03295</name>
</gene>
<evidence type="ECO:0000256" key="2">
    <source>
        <dbReference type="ARBA" id="ARBA00022692"/>
    </source>
</evidence>
<comment type="subcellular location">
    <subcellularLocation>
        <location evidence="1">Membrane</location>
        <topology evidence="1">Multi-pass membrane protein</topology>
    </subcellularLocation>
</comment>
<dbReference type="InterPro" id="IPR032630">
    <property type="entry name" value="P_typ_ATPase_c"/>
</dbReference>
<protein>
    <recommendedName>
        <fullName evidence="8">P-type ATPase C-terminal domain-containing protein</fullName>
    </recommendedName>
</protein>
<dbReference type="GO" id="GO:0005783">
    <property type="term" value="C:endoplasmic reticulum"/>
    <property type="evidence" value="ECO:0007669"/>
    <property type="project" value="TreeGrafter"/>
</dbReference>
<evidence type="ECO:0000313" key="9">
    <source>
        <dbReference type="EMBL" id="KAF7259275.1"/>
    </source>
</evidence>
<evidence type="ECO:0000256" key="4">
    <source>
        <dbReference type="ARBA" id="ARBA00022842"/>
    </source>
</evidence>
<dbReference type="InterPro" id="IPR001757">
    <property type="entry name" value="P_typ_ATPase"/>
</dbReference>
<keyword evidence="2 7" id="KW-0812">Transmembrane</keyword>
<dbReference type="Proteomes" id="UP000822476">
    <property type="component" value="Unassembled WGS sequence"/>
</dbReference>
<keyword evidence="4" id="KW-0460">Magnesium</keyword>
<dbReference type="PANTHER" id="PTHR24092">
    <property type="entry name" value="PROBABLE PHOSPHOLIPID-TRANSPORTING ATPASE"/>
    <property type="match status" value="1"/>
</dbReference>
<dbReference type="GO" id="GO:0005524">
    <property type="term" value="F:ATP binding"/>
    <property type="evidence" value="ECO:0007669"/>
    <property type="project" value="InterPro"/>
</dbReference>
<dbReference type="Gene3D" id="3.40.1110.10">
    <property type="entry name" value="Calcium-transporting ATPase, cytoplasmic domain N"/>
    <property type="match status" value="1"/>
</dbReference>
<dbReference type="GO" id="GO:0140326">
    <property type="term" value="F:ATPase-coupled intramembrane lipid transporter activity"/>
    <property type="evidence" value="ECO:0007669"/>
    <property type="project" value="TreeGrafter"/>
</dbReference>
<dbReference type="PANTHER" id="PTHR24092:SF175">
    <property type="entry name" value="PHOSPHOLIPID-TRANSPORTING ATPASE"/>
    <property type="match status" value="1"/>
</dbReference>
<keyword evidence="6 7" id="KW-0472">Membrane</keyword>
<dbReference type="AlphaFoldDB" id="A0A8S9YW11"/>
<evidence type="ECO:0000256" key="1">
    <source>
        <dbReference type="ARBA" id="ARBA00004141"/>
    </source>
</evidence>
<name>A0A8S9YW11_9TREM</name>
<dbReference type="Gene3D" id="3.40.50.1000">
    <property type="entry name" value="HAD superfamily/HAD-like"/>
    <property type="match status" value="1"/>
</dbReference>
<feature type="transmembrane region" description="Helical" evidence="7">
    <location>
        <begin position="485"/>
        <end position="505"/>
    </location>
</feature>
<accession>A0A8S9YW11</accession>